<gene>
    <name evidence="2" type="ORF">GGX14DRAFT_695698</name>
</gene>
<feature type="transmembrane region" description="Helical" evidence="1">
    <location>
        <begin position="119"/>
        <end position="137"/>
    </location>
</feature>
<dbReference type="Proteomes" id="UP001219525">
    <property type="component" value="Unassembled WGS sequence"/>
</dbReference>
<organism evidence="2 3">
    <name type="scientific">Mycena pura</name>
    <dbReference type="NCBI Taxonomy" id="153505"/>
    <lineage>
        <taxon>Eukaryota</taxon>
        <taxon>Fungi</taxon>
        <taxon>Dikarya</taxon>
        <taxon>Basidiomycota</taxon>
        <taxon>Agaricomycotina</taxon>
        <taxon>Agaricomycetes</taxon>
        <taxon>Agaricomycetidae</taxon>
        <taxon>Agaricales</taxon>
        <taxon>Marasmiineae</taxon>
        <taxon>Mycenaceae</taxon>
        <taxon>Mycena</taxon>
    </lineage>
</organism>
<keyword evidence="1" id="KW-0812">Transmembrane</keyword>
<proteinExistence type="predicted"/>
<feature type="transmembrane region" description="Helical" evidence="1">
    <location>
        <begin position="31"/>
        <end position="50"/>
    </location>
</feature>
<evidence type="ECO:0000313" key="3">
    <source>
        <dbReference type="Proteomes" id="UP001219525"/>
    </source>
</evidence>
<sequence length="386" mass="41522">MSSPNAPLPPQVDGNLDSCWPWVTFLVAEKVTAAFCYAFMIALLTYAMVIMRTRCHLPETPVFIAMFSWMVILSTMQIMLDLVDLSISMRSMKTLFQSHLTSNCDNAAWLPGTVQILRAQWAVLAANILVADGVFVYRCYQIWTRDIKIIIVPASLLIATTITTAVVPTGRLDERVALGFGLATNLVLLTLSVGRILYNSRTMERDFGMSAARNHNKSAMRIVIYGGVLYCATALMVLISRSVGTGSNLAFYISVGAARHVVNIAPILAVVRTEYYSNSGARVLGADDALAGGDWEGSMPFSASNARGTPTASAQVKLECGEGSAGPGGMRGNEERAAAATSVFGSPGCSTESLPVFLSTVVLNCNAIVEDEDLIGACDLPWLRRV</sequence>
<protein>
    <recommendedName>
        <fullName evidence="4">Transmembrane protein</fullName>
    </recommendedName>
</protein>
<feature type="transmembrane region" description="Helical" evidence="1">
    <location>
        <begin position="149"/>
        <end position="170"/>
    </location>
</feature>
<feature type="transmembrane region" description="Helical" evidence="1">
    <location>
        <begin position="176"/>
        <end position="198"/>
    </location>
</feature>
<dbReference type="AlphaFoldDB" id="A0AAD6VPR1"/>
<reference evidence="2" key="1">
    <citation type="submission" date="2023-03" db="EMBL/GenBank/DDBJ databases">
        <title>Massive genome expansion in bonnet fungi (Mycena s.s.) driven by repeated elements and novel gene families across ecological guilds.</title>
        <authorList>
            <consortium name="Lawrence Berkeley National Laboratory"/>
            <person name="Harder C.B."/>
            <person name="Miyauchi S."/>
            <person name="Viragh M."/>
            <person name="Kuo A."/>
            <person name="Thoen E."/>
            <person name="Andreopoulos B."/>
            <person name="Lu D."/>
            <person name="Skrede I."/>
            <person name="Drula E."/>
            <person name="Henrissat B."/>
            <person name="Morin E."/>
            <person name="Kohler A."/>
            <person name="Barry K."/>
            <person name="LaButti K."/>
            <person name="Morin E."/>
            <person name="Salamov A."/>
            <person name="Lipzen A."/>
            <person name="Mereny Z."/>
            <person name="Hegedus B."/>
            <person name="Baldrian P."/>
            <person name="Stursova M."/>
            <person name="Weitz H."/>
            <person name="Taylor A."/>
            <person name="Grigoriev I.V."/>
            <person name="Nagy L.G."/>
            <person name="Martin F."/>
            <person name="Kauserud H."/>
        </authorList>
    </citation>
    <scope>NUCLEOTIDE SEQUENCE</scope>
    <source>
        <strain evidence="2">9144</strain>
    </source>
</reference>
<feature type="transmembrane region" description="Helical" evidence="1">
    <location>
        <begin position="251"/>
        <end position="271"/>
    </location>
</feature>
<keyword evidence="1" id="KW-0472">Membrane</keyword>
<evidence type="ECO:0000256" key="1">
    <source>
        <dbReference type="SAM" id="Phobius"/>
    </source>
</evidence>
<evidence type="ECO:0008006" key="4">
    <source>
        <dbReference type="Google" id="ProtNLM"/>
    </source>
</evidence>
<feature type="transmembrane region" description="Helical" evidence="1">
    <location>
        <begin position="62"/>
        <end position="80"/>
    </location>
</feature>
<keyword evidence="3" id="KW-1185">Reference proteome</keyword>
<comment type="caution">
    <text evidence="2">The sequence shown here is derived from an EMBL/GenBank/DDBJ whole genome shotgun (WGS) entry which is preliminary data.</text>
</comment>
<feature type="transmembrane region" description="Helical" evidence="1">
    <location>
        <begin position="219"/>
        <end position="239"/>
    </location>
</feature>
<dbReference type="EMBL" id="JARJCW010000012">
    <property type="protein sequence ID" value="KAJ7218482.1"/>
    <property type="molecule type" value="Genomic_DNA"/>
</dbReference>
<keyword evidence="1" id="KW-1133">Transmembrane helix</keyword>
<name>A0AAD6VPR1_9AGAR</name>
<accession>A0AAD6VPR1</accession>
<evidence type="ECO:0000313" key="2">
    <source>
        <dbReference type="EMBL" id="KAJ7218482.1"/>
    </source>
</evidence>